<evidence type="ECO:0000313" key="3">
    <source>
        <dbReference type="Proteomes" id="UP001642409"/>
    </source>
</evidence>
<evidence type="ECO:0000313" key="2">
    <source>
        <dbReference type="EMBL" id="CAL6106832.1"/>
    </source>
</evidence>
<evidence type="ECO:0000313" key="1">
    <source>
        <dbReference type="EMBL" id="CAI9920547.1"/>
    </source>
</evidence>
<protein>
    <submittedName>
        <fullName evidence="2">Hypothetical_protein</fullName>
    </submittedName>
</protein>
<reference evidence="2 3" key="2">
    <citation type="submission" date="2024-07" db="EMBL/GenBank/DDBJ databases">
        <authorList>
            <person name="Akdeniz Z."/>
        </authorList>
    </citation>
    <scope>NUCLEOTIDE SEQUENCE [LARGE SCALE GENOMIC DNA]</scope>
</reference>
<dbReference type="Proteomes" id="UP001642409">
    <property type="component" value="Unassembled WGS sequence"/>
</dbReference>
<gene>
    <name evidence="2" type="ORF">HINF_LOCUS73995</name>
    <name evidence="1" type="ORF">HINF_LOCUS8192</name>
</gene>
<accession>A0AA86TMX2</accession>
<keyword evidence="3" id="KW-1185">Reference proteome</keyword>
<reference evidence="1" key="1">
    <citation type="submission" date="2023-06" db="EMBL/GenBank/DDBJ databases">
        <authorList>
            <person name="Kurt Z."/>
        </authorList>
    </citation>
    <scope>NUCLEOTIDE SEQUENCE</scope>
</reference>
<name>A0AA86TMX2_9EUKA</name>
<proteinExistence type="predicted"/>
<sequence length="629" mass="67836">MADNNIQLKNYVDNQIEIVNNSMDILNKKLDSILPSISQYIICFMKTGYQMINGTCAVMECSVYGQVIINGICECKNKFEIVSGNQCVCPQYSTLVDTTCVCPINSVLTNGICICNVIGQIIQSNVCSCISGIESDGKCQQNVVVVSDGTLECNSTVYIDSFDIQEITHKIEYSNFSNGNIFSTEQIQNAFIDISDNVYSTITPLFQSQIIFNNIKIQIGVQSVKSGSILSTNNVITINQMNVISGSGCQITIGALFQLNIIQASTTTGDIKNLLINLNFSSQSIGNITLIGNISGIMNISGYQILGQYYSTQTLAMISRYINQTTFIINYVTISPSVYNAGNQSSFLFSVVSISSVQLNNVAMIIGSSSKPLTTVSISTNAYDTNYFQFGGLIANIQSKSIIQVVNLVQDSYQYFSTNYICYSGFIIGYNSDTTSSVSIVDVCLQQKLTSTSQQLRYSGLVGLNAGNTSLNKLSIIFQVQINHLNCFGIVGYQHNSLNSEIQNMITKVNTTVGSSSFGFTGVIVGYHRSKTSSVMNVSVISSNISSSTYVGGVLGYCISSQIVLNSLKLSQIILFASSSCGVVVGYSSTDGGGNTFSISDSSSSLNYINGNLQKSCSSLTNVLIQSGC</sequence>
<dbReference type="EMBL" id="CATOUU010000201">
    <property type="protein sequence ID" value="CAI9920547.1"/>
    <property type="molecule type" value="Genomic_DNA"/>
</dbReference>
<dbReference type="EMBL" id="CAXDID020000618">
    <property type="protein sequence ID" value="CAL6106832.1"/>
    <property type="molecule type" value="Genomic_DNA"/>
</dbReference>
<comment type="caution">
    <text evidence="1">The sequence shown here is derived from an EMBL/GenBank/DDBJ whole genome shotgun (WGS) entry which is preliminary data.</text>
</comment>
<dbReference type="AlphaFoldDB" id="A0AA86TMX2"/>
<organism evidence="1">
    <name type="scientific">Hexamita inflata</name>
    <dbReference type="NCBI Taxonomy" id="28002"/>
    <lineage>
        <taxon>Eukaryota</taxon>
        <taxon>Metamonada</taxon>
        <taxon>Diplomonadida</taxon>
        <taxon>Hexamitidae</taxon>
        <taxon>Hexamitinae</taxon>
        <taxon>Hexamita</taxon>
    </lineage>
</organism>